<feature type="compositionally biased region" description="Basic and acidic residues" evidence="2">
    <location>
        <begin position="191"/>
        <end position="201"/>
    </location>
</feature>
<protein>
    <submittedName>
        <fullName evidence="5">Rho GTPase-activating protein 18 isoform X5</fullName>
    </submittedName>
</protein>
<dbReference type="InterPro" id="IPR057323">
    <property type="entry name" value="RHG40/28/18_ubiquitin"/>
</dbReference>
<dbReference type="SMART" id="SM00324">
    <property type="entry name" value="RhoGAP"/>
    <property type="match status" value="1"/>
</dbReference>
<dbReference type="CDD" id="cd04391">
    <property type="entry name" value="RhoGAP_ARHGAP18"/>
    <property type="match status" value="1"/>
</dbReference>
<feature type="region of interest" description="Disordered" evidence="2">
    <location>
        <begin position="173"/>
        <end position="203"/>
    </location>
</feature>
<dbReference type="CTD" id="93663"/>
<evidence type="ECO:0000256" key="2">
    <source>
        <dbReference type="SAM" id="MobiDB-lite"/>
    </source>
</evidence>
<feature type="region of interest" description="Disordered" evidence="2">
    <location>
        <begin position="14"/>
        <end position="69"/>
    </location>
</feature>
<gene>
    <name evidence="5" type="primary">ARHGAP18</name>
</gene>
<dbReference type="PANTHER" id="PTHR14963:SF6">
    <property type="entry name" value="RHO GTPASE-ACTIVATING PROTEIN 18"/>
    <property type="match status" value="1"/>
</dbReference>
<dbReference type="GO" id="GO:0005096">
    <property type="term" value="F:GTPase activator activity"/>
    <property type="evidence" value="ECO:0007669"/>
    <property type="project" value="UniProtKB-KW"/>
</dbReference>
<name>A0A8M1FN11_URSMA</name>
<dbReference type="GO" id="GO:0005737">
    <property type="term" value="C:cytoplasm"/>
    <property type="evidence" value="ECO:0007669"/>
    <property type="project" value="TreeGrafter"/>
</dbReference>
<evidence type="ECO:0000259" key="3">
    <source>
        <dbReference type="PROSITE" id="PS50238"/>
    </source>
</evidence>
<evidence type="ECO:0000313" key="5">
    <source>
        <dbReference type="RefSeq" id="XP_040483725.1"/>
    </source>
</evidence>
<keyword evidence="1" id="KW-0343">GTPase activation</keyword>
<dbReference type="GO" id="GO:0051056">
    <property type="term" value="P:regulation of small GTPase mediated signal transduction"/>
    <property type="evidence" value="ECO:0007669"/>
    <property type="project" value="TreeGrafter"/>
</dbReference>
<evidence type="ECO:0000313" key="4">
    <source>
        <dbReference type="Proteomes" id="UP000261680"/>
    </source>
</evidence>
<dbReference type="GeneID" id="103663420"/>
<dbReference type="Pfam" id="PF00620">
    <property type="entry name" value="RhoGAP"/>
    <property type="match status" value="1"/>
</dbReference>
<feature type="compositionally biased region" description="Polar residues" evidence="2">
    <location>
        <begin position="35"/>
        <end position="47"/>
    </location>
</feature>
<dbReference type="Pfam" id="PF25442">
    <property type="entry name" value="Ubiquitin_RHG40_C"/>
    <property type="match status" value="1"/>
</dbReference>
<proteinExistence type="predicted"/>
<organism evidence="4 5">
    <name type="scientific">Ursus maritimus</name>
    <name type="common">Polar bear</name>
    <name type="synonym">Thalarctos maritimus</name>
    <dbReference type="NCBI Taxonomy" id="29073"/>
    <lineage>
        <taxon>Eukaryota</taxon>
        <taxon>Metazoa</taxon>
        <taxon>Chordata</taxon>
        <taxon>Craniata</taxon>
        <taxon>Vertebrata</taxon>
        <taxon>Euteleostomi</taxon>
        <taxon>Mammalia</taxon>
        <taxon>Eutheria</taxon>
        <taxon>Laurasiatheria</taxon>
        <taxon>Carnivora</taxon>
        <taxon>Caniformia</taxon>
        <taxon>Ursidae</taxon>
        <taxon>Ursus</taxon>
    </lineage>
</organism>
<dbReference type="PANTHER" id="PTHR14963">
    <property type="entry name" value="RHO GTPASE ACTIVATING PROTEIN 18,19-RELATED"/>
    <property type="match status" value="1"/>
</dbReference>
<sequence length="571" mass="64500">MNWLSSSQGVVLTAYHPSGKDQAVGGNHGEEATSSRKYGQYTMNQEITKVPEKPPFDRSSSQDSLDELSMETYWTEIENIEKSSENRQDQEVVVVKEPDEGELEEEWLKEAGLSNLFGESAGDPQESMVFLSTLTRTQAAAVQKRVETVSQTLRKKNKQYQIPDVRDIFAQQRESKEKAPDGNDSQSVRTNENKYQGKDDQASSLAVGEKELIPLVPEEAPASETDINLVVSFAEQAANQKESSKEKAQKSKDGDALISRIEEGGLETEGLLRIPGAAIRIKNLCQELEAKFYEGTFNWESVKQHDAASLLKLFIRELPQPLLSVEYLRAFQAVQHLPTRKQQLQALNLLVILLPDANRDMLKALLEFLQRVIDNREKNKMTTMNVAMVMAPNLFMCHTLGLKSSEQREFVMAAGTASIMHLMIKHQQLLWTIPKFIVNQVRKQNTENHKKDKKAMKKLLKKMAYDREKYEKQDKSTSDADVPQGVIRVQAPHLSKVSMAIQLTEELKASDVLARFLSQESGIAQTLKKGEVFLYEIGGNIGERCLDDDTYMMDLYQLNPNAEWVIKSKPS</sequence>
<dbReference type="Proteomes" id="UP000261680">
    <property type="component" value="Unplaced"/>
</dbReference>
<keyword evidence="4" id="KW-1185">Reference proteome</keyword>
<dbReference type="Gene3D" id="1.10.555.10">
    <property type="entry name" value="Rho GTPase activation protein"/>
    <property type="match status" value="1"/>
</dbReference>
<evidence type="ECO:0000256" key="1">
    <source>
        <dbReference type="ARBA" id="ARBA00022468"/>
    </source>
</evidence>
<dbReference type="GO" id="GO:0007165">
    <property type="term" value="P:signal transduction"/>
    <property type="evidence" value="ECO:0007669"/>
    <property type="project" value="InterPro"/>
</dbReference>
<reference evidence="5" key="1">
    <citation type="submission" date="2025-08" db="UniProtKB">
        <authorList>
            <consortium name="RefSeq"/>
        </authorList>
    </citation>
    <scope>IDENTIFICATION</scope>
    <source>
        <tissue evidence="5">Whole blood</tissue>
    </source>
</reference>
<dbReference type="AlphaFoldDB" id="A0A8M1FN11"/>
<dbReference type="InterPro" id="IPR008936">
    <property type="entry name" value="Rho_GTPase_activation_prot"/>
</dbReference>
<dbReference type="SUPFAM" id="SSF48350">
    <property type="entry name" value="GTPase activation domain, GAP"/>
    <property type="match status" value="1"/>
</dbReference>
<dbReference type="RefSeq" id="XP_040483725.1">
    <property type="nucleotide sequence ID" value="XM_040627791.1"/>
</dbReference>
<dbReference type="GO" id="GO:0030833">
    <property type="term" value="P:regulation of actin filament polymerization"/>
    <property type="evidence" value="ECO:0007669"/>
    <property type="project" value="TreeGrafter"/>
</dbReference>
<feature type="domain" description="Rho-GAP" evidence="3">
    <location>
        <begin position="231"/>
        <end position="431"/>
    </location>
</feature>
<dbReference type="InterPro" id="IPR000198">
    <property type="entry name" value="RhoGAP_dom"/>
</dbReference>
<accession>A0A8M1FN11</accession>
<dbReference type="PROSITE" id="PS50238">
    <property type="entry name" value="RHOGAP"/>
    <property type="match status" value="1"/>
</dbReference>